<dbReference type="GO" id="GO:0043138">
    <property type="term" value="F:3'-5' DNA helicase activity"/>
    <property type="evidence" value="ECO:0007669"/>
    <property type="project" value="UniProtKB-EC"/>
</dbReference>
<dbReference type="PANTHER" id="PTHR11070">
    <property type="entry name" value="UVRD / RECB / PCRA DNA HELICASE FAMILY MEMBER"/>
    <property type="match status" value="1"/>
</dbReference>
<dbReference type="GO" id="GO:0000725">
    <property type="term" value="P:recombinational repair"/>
    <property type="evidence" value="ECO:0007669"/>
    <property type="project" value="TreeGrafter"/>
</dbReference>
<dbReference type="InterPro" id="IPR014016">
    <property type="entry name" value="UvrD-like_ATP-bd"/>
</dbReference>
<comment type="catalytic activity">
    <reaction evidence="6">
        <text>Couples ATP hydrolysis with the unwinding of duplex DNA by translocating in the 3'-5' direction.</text>
        <dbReference type="EC" id="5.6.2.4"/>
    </reaction>
</comment>
<keyword evidence="3 9" id="KW-0347">Helicase</keyword>
<dbReference type="Pfam" id="PF13538">
    <property type="entry name" value="UvrD_C_2"/>
    <property type="match status" value="1"/>
</dbReference>
<dbReference type="EC" id="5.6.2.4" evidence="7"/>
<keyword evidence="2 9" id="KW-0378">Hydrolase</keyword>
<dbReference type="InterPro" id="IPR000212">
    <property type="entry name" value="DNA_helicase_UvrD/REP"/>
</dbReference>
<dbReference type="GO" id="GO:0005524">
    <property type="term" value="F:ATP binding"/>
    <property type="evidence" value="ECO:0007669"/>
    <property type="project" value="UniProtKB-UniRule"/>
</dbReference>
<evidence type="ECO:0000256" key="3">
    <source>
        <dbReference type="ARBA" id="ARBA00022806"/>
    </source>
</evidence>
<keyword evidence="10" id="KW-0175">Coiled coil</keyword>
<dbReference type="Proteomes" id="UP000184241">
    <property type="component" value="Unassembled WGS sequence"/>
</dbReference>
<dbReference type="PROSITE" id="PS51198">
    <property type="entry name" value="UVRD_HELICASE_ATP_BIND"/>
    <property type="match status" value="1"/>
</dbReference>
<name>A0A1M5WSP4_9CLOT</name>
<evidence type="ECO:0000256" key="4">
    <source>
        <dbReference type="ARBA" id="ARBA00022840"/>
    </source>
</evidence>
<evidence type="ECO:0000313" key="12">
    <source>
        <dbReference type="EMBL" id="SHH90577.1"/>
    </source>
</evidence>
<evidence type="ECO:0000256" key="2">
    <source>
        <dbReference type="ARBA" id="ARBA00022801"/>
    </source>
</evidence>
<evidence type="ECO:0000256" key="9">
    <source>
        <dbReference type="PROSITE-ProRule" id="PRU00560"/>
    </source>
</evidence>
<dbReference type="InterPro" id="IPR027417">
    <property type="entry name" value="P-loop_NTPase"/>
</dbReference>
<evidence type="ECO:0000259" key="11">
    <source>
        <dbReference type="PROSITE" id="PS51198"/>
    </source>
</evidence>
<dbReference type="GO" id="GO:0003677">
    <property type="term" value="F:DNA binding"/>
    <property type="evidence" value="ECO:0007669"/>
    <property type="project" value="InterPro"/>
</dbReference>
<organism evidence="12 13">
    <name type="scientific">Clostridium intestinale DSM 6191</name>
    <dbReference type="NCBI Taxonomy" id="1121320"/>
    <lineage>
        <taxon>Bacteria</taxon>
        <taxon>Bacillati</taxon>
        <taxon>Bacillota</taxon>
        <taxon>Clostridia</taxon>
        <taxon>Eubacteriales</taxon>
        <taxon>Clostridiaceae</taxon>
        <taxon>Clostridium</taxon>
    </lineage>
</organism>
<protein>
    <recommendedName>
        <fullName evidence="7">DNA 3'-5' helicase</fullName>
        <ecNumber evidence="7">5.6.2.4</ecNumber>
    </recommendedName>
</protein>
<dbReference type="Pfam" id="PF13361">
    <property type="entry name" value="UvrD_C"/>
    <property type="match status" value="1"/>
</dbReference>
<keyword evidence="4 9" id="KW-0067">ATP-binding</keyword>
<feature type="domain" description="UvrD-like helicase ATP-binding" evidence="11">
    <location>
        <begin position="202"/>
        <end position="600"/>
    </location>
</feature>
<dbReference type="Gene3D" id="3.40.50.300">
    <property type="entry name" value="P-loop containing nucleotide triphosphate hydrolases"/>
    <property type="match status" value="2"/>
</dbReference>
<dbReference type="InterPro" id="IPR048228">
    <property type="entry name" value="HelD_bacillota"/>
</dbReference>
<dbReference type="InterPro" id="IPR027785">
    <property type="entry name" value="UvrD-like_helicase_C"/>
</dbReference>
<feature type="coiled-coil region" evidence="10">
    <location>
        <begin position="2"/>
        <end position="43"/>
    </location>
</feature>
<evidence type="ECO:0000256" key="10">
    <source>
        <dbReference type="SAM" id="Coils"/>
    </source>
</evidence>
<evidence type="ECO:0000256" key="5">
    <source>
        <dbReference type="ARBA" id="ARBA00023235"/>
    </source>
</evidence>
<evidence type="ECO:0000256" key="7">
    <source>
        <dbReference type="ARBA" id="ARBA00034808"/>
    </source>
</evidence>
<dbReference type="GO" id="GO:0016887">
    <property type="term" value="F:ATP hydrolysis activity"/>
    <property type="evidence" value="ECO:0007669"/>
    <property type="project" value="RHEA"/>
</dbReference>
<evidence type="ECO:0000256" key="1">
    <source>
        <dbReference type="ARBA" id="ARBA00022741"/>
    </source>
</evidence>
<keyword evidence="5" id="KW-0413">Isomerase</keyword>
<dbReference type="EMBL" id="FQXU01000004">
    <property type="protein sequence ID" value="SHH90577.1"/>
    <property type="molecule type" value="Genomic_DNA"/>
</dbReference>
<evidence type="ECO:0000256" key="6">
    <source>
        <dbReference type="ARBA" id="ARBA00034617"/>
    </source>
</evidence>
<dbReference type="GO" id="GO:0005829">
    <property type="term" value="C:cytosol"/>
    <property type="evidence" value="ECO:0007669"/>
    <property type="project" value="TreeGrafter"/>
</dbReference>
<comment type="catalytic activity">
    <reaction evidence="8">
        <text>ATP + H2O = ADP + phosphate + H(+)</text>
        <dbReference type="Rhea" id="RHEA:13065"/>
        <dbReference type="ChEBI" id="CHEBI:15377"/>
        <dbReference type="ChEBI" id="CHEBI:15378"/>
        <dbReference type="ChEBI" id="CHEBI:30616"/>
        <dbReference type="ChEBI" id="CHEBI:43474"/>
        <dbReference type="ChEBI" id="CHEBI:456216"/>
        <dbReference type="EC" id="5.6.2.4"/>
    </reaction>
</comment>
<dbReference type="SUPFAM" id="SSF52540">
    <property type="entry name" value="P-loop containing nucleoside triphosphate hydrolases"/>
    <property type="match status" value="1"/>
</dbReference>
<dbReference type="PANTHER" id="PTHR11070:SF17">
    <property type="entry name" value="DNA HELICASE IV"/>
    <property type="match status" value="1"/>
</dbReference>
<proteinExistence type="predicted"/>
<gene>
    <name evidence="12" type="ORF">SAMN02745941_01237</name>
</gene>
<dbReference type="NCBIfam" id="NF041464">
    <property type="entry name" value="HelD_BACSU"/>
    <property type="match status" value="1"/>
</dbReference>
<dbReference type="AlphaFoldDB" id="A0A1M5WSP4"/>
<dbReference type="InterPro" id="IPR014017">
    <property type="entry name" value="DNA_helicase_UvrD-like_C"/>
</dbReference>
<sequence>MHKDFNEEQEILKQKINRVEREIKKREDEEEKFKDKIALLKKAAKGSYNLELENTKIIYDIVNKNLQNYRESIVNPYFGRIDFKEDKKIPESLYIGKHGIYSSEDGEEIVIDWRAPISDLYYSGTEGEAYYRSPIGVINGKLLLKRKFLIKDGDLEKIFDEGINEIILKGEEVDQENQLVDEFLKINLEESAGSKLKEVVATIQREQNDIIRAPLNFPIIVQGSAGSGKTTIALHRLAYLVYRYNEKITGKDILVLAPNKLFLDYISEILPNLGTYDVNQKTFALLGKDYLNFKSKVYSRDDKLKEILEGDPEKSKLIKNSSKVKGSLVFKVILDRLITIWERESQNLKDIKVQGFTLYNEKEIKRLYFKDLVHFPVNKRIEEIYKYFKKKLDNTLVKIYEQLDLFYDLKINKIKKNNEDSKERRERLIGIYNQRDEIKNNLKKEALVKLKEYFDTWNSSSGEGLYYRLFEDEEIFNEATGGKIPKVLADFMKEEVLNNRDKNIIDEDDIAPLLYLKLKTEGVKEENKFKHIVIDEAQDYSPLMFIVSKMLSIGSSMTIVGDLGQGIYSYKGIDSWDGLIRDVFEGDCTYISLSQSYRSTIEIIDFANEVLSKQQNAPKPAKAVIRRGPKPQLIKFSNFKELASTIDNLVEEITSTNKKSIAIICKTFRDCKKLRDRIKAYSKTQWTLVKEGDSELDVTNIILPSYLTKGLEFDCTIIYDVSKDVYKDSEEDKKLLYVALTRALHNEYVIYNDEVSELIE</sequence>
<accession>A0A1M5WSP4</accession>
<evidence type="ECO:0000313" key="13">
    <source>
        <dbReference type="Proteomes" id="UP000184241"/>
    </source>
</evidence>
<reference evidence="12 13" key="1">
    <citation type="submission" date="2016-11" db="EMBL/GenBank/DDBJ databases">
        <authorList>
            <person name="Jaros S."/>
            <person name="Januszkiewicz K."/>
            <person name="Wedrychowicz H."/>
        </authorList>
    </citation>
    <scope>NUCLEOTIDE SEQUENCE [LARGE SCALE GENOMIC DNA]</scope>
    <source>
        <strain evidence="12 13">DSM 6191</strain>
    </source>
</reference>
<evidence type="ECO:0000256" key="8">
    <source>
        <dbReference type="ARBA" id="ARBA00048988"/>
    </source>
</evidence>
<keyword evidence="1 9" id="KW-0547">Nucleotide-binding</keyword>
<feature type="binding site" evidence="9">
    <location>
        <begin position="223"/>
        <end position="230"/>
    </location>
    <ligand>
        <name>ATP</name>
        <dbReference type="ChEBI" id="CHEBI:30616"/>
    </ligand>
</feature>
<dbReference type="Pfam" id="PF00580">
    <property type="entry name" value="UvrD-helicase"/>
    <property type="match status" value="1"/>
</dbReference>